<evidence type="ECO:0000256" key="2">
    <source>
        <dbReference type="ARBA" id="ARBA00022630"/>
    </source>
</evidence>
<dbReference type="PANTHER" id="PTHR42973:SF15">
    <property type="entry name" value="FAD-BINDING PCMH-TYPE DOMAIN-CONTAINING PROTEIN"/>
    <property type="match status" value="1"/>
</dbReference>
<feature type="domain" description="Chitin-binding type-1" evidence="8">
    <location>
        <begin position="40"/>
        <end position="83"/>
    </location>
</feature>
<dbReference type="InterPro" id="IPR006093">
    <property type="entry name" value="Oxy_OxRdtase_FAD_BS"/>
</dbReference>
<dbReference type="InterPro" id="IPR016166">
    <property type="entry name" value="FAD-bd_PCMH"/>
</dbReference>
<keyword evidence="2" id="KW-0285">Flavoprotein</keyword>
<dbReference type="SUPFAM" id="SSF56176">
    <property type="entry name" value="FAD-binding/transporter-associated domain-like"/>
    <property type="match status" value="1"/>
</dbReference>
<feature type="signal peptide" evidence="7">
    <location>
        <begin position="1"/>
        <end position="17"/>
    </location>
</feature>
<organism evidence="10 11">
    <name type="scientific">Stereocaulon virgatum</name>
    <dbReference type="NCBI Taxonomy" id="373712"/>
    <lineage>
        <taxon>Eukaryota</taxon>
        <taxon>Fungi</taxon>
        <taxon>Dikarya</taxon>
        <taxon>Ascomycota</taxon>
        <taxon>Pezizomycotina</taxon>
        <taxon>Lecanoromycetes</taxon>
        <taxon>OSLEUM clade</taxon>
        <taxon>Lecanoromycetidae</taxon>
        <taxon>Lecanorales</taxon>
        <taxon>Lecanorineae</taxon>
        <taxon>Stereocaulaceae</taxon>
        <taxon>Stereocaulon</taxon>
    </lineage>
</organism>
<comment type="caution">
    <text evidence="10">The sequence shown here is derived from an EMBL/GenBank/DDBJ whole genome shotgun (WGS) entry which is preliminary data.</text>
</comment>
<dbReference type="Gene3D" id="3.30.465.10">
    <property type="match status" value="1"/>
</dbReference>
<evidence type="ECO:0000259" key="9">
    <source>
        <dbReference type="PROSITE" id="PS51387"/>
    </source>
</evidence>
<dbReference type="SMART" id="SM00270">
    <property type="entry name" value="ChtBD1"/>
    <property type="match status" value="1"/>
</dbReference>
<feature type="domain" description="FAD-binding PCMH-type" evidence="9">
    <location>
        <begin position="119"/>
        <end position="291"/>
    </location>
</feature>
<dbReference type="Gene3D" id="3.30.60.10">
    <property type="entry name" value="Endochitinase-like"/>
    <property type="match status" value="1"/>
</dbReference>
<evidence type="ECO:0000256" key="3">
    <source>
        <dbReference type="ARBA" id="ARBA00022669"/>
    </source>
</evidence>
<dbReference type="Pfam" id="PF01565">
    <property type="entry name" value="FAD_binding_4"/>
    <property type="match status" value="1"/>
</dbReference>
<feature type="disulfide bond" evidence="6">
    <location>
        <begin position="51"/>
        <end position="63"/>
    </location>
</feature>
<evidence type="ECO:0000313" key="11">
    <source>
        <dbReference type="Proteomes" id="UP001590950"/>
    </source>
</evidence>
<evidence type="ECO:0000256" key="7">
    <source>
        <dbReference type="SAM" id="SignalP"/>
    </source>
</evidence>
<evidence type="ECO:0008006" key="12">
    <source>
        <dbReference type="Google" id="ProtNLM"/>
    </source>
</evidence>
<dbReference type="InterPro" id="IPR050416">
    <property type="entry name" value="FAD-linked_Oxidoreductase"/>
</dbReference>
<dbReference type="PROSITE" id="PS50941">
    <property type="entry name" value="CHIT_BIND_I_2"/>
    <property type="match status" value="1"/>
</dbReference>
<dbReference type="CDD" id="cd11618">
    <property type="entry name" value="ChtBD1_1"/>
    <property type="match status" value="1"/>
</dbReference>
<keyword evidence="3 6" id="KW-0147">Chitin-binding</keyword>
<dbReference type="InterPro" id="IPR018371">
    <property type="entry name" value="Chitin-binding_1_CS"/>
</dbReference>
<dbReference type="PROSITE" id="PS51387">
    <property type="entry name" value="FAD_PCMH"/>
    <property type="match status" value="1"/>
</dbReference>
<dbReference type="InterPro" id="IPR016169">
    <property type="entry name" value="FAD-bd_PCMH_sub2"/>
</dbReference>
<accession>A0ABR3ZZ46</accession>
<sequence>MHSHSLILLTLTATAIANPFLEPKANDVLQTLTKRNVSPDQTCGGANGYTCPPGECCSQYGYCGSSEDYCITGCQPAFGKCNSPPSMTLLDCLATSHVPTVYAPSASFGQLAEPFNLRLQYIPAVIILPTSAQDIANAVRCAIQNNVKVQAKSGGHSYASFSSGGQDGSMVIDLGNFQDISVDANGLATIGGGVRLGDMALGIYNQSQRALPHGTCAGIGIGGHASHGGFGYTSRLWGITLDTIVALDVVLANGSFIHATEAAYPDIYYALRGAADSFGIITTFYLQTEPAPASVVNWAYTIPGMYESAAAPTAAFTHIQDFALNASVVDGKLGFGVHLDGKTFSISGTYLGDLATFTNTIAPALLSGLPAPSSTSVQDVDWITSLTLLAAPNALQQPTLDYNLHDDFYAKSLVVPSSAPFTTAALNSYFTYIIENGVNPPSPWFSIINLYGGPGSKINVPSPSSSAYSDRTALWVLQHYGDTQDTKDPFPTAELTFIDGLNTAITSAMPDTTFGAYLNYVDPSLTAAEAHAVYYGAETYAKLLAIKQVVDPGHVFWNPQSIGN</sequence>
<dbReference type="PANTHER" id="PTHR42973">
    <property type="entry name" value="BINDING OXIDOREDUCTASE, PUTATIVE (AFU_ORTHOLOGUE AFUA_1G17690)-RELATED"/>
    <property type="match status" value="1"/>
</dbReference>
<evidence type="ECO:0000259" key="8">
    <source>
        <dbReference type="PROSITE" id="PS50941"/>
    </source>
</evidence>
<keyword evidence="4" id="KW-0274">FAD</keyword>
<feature type="chain" id="PRO_5045084336" description="Glucooligosaccharide oxidase" evidence="7">
    <location>
        <begin position="18"/>
        <end position="564"/>
    </location>
</feature>
<dbReference type="InterPro" id="IPR012951">
    <property type="entry name" value="BBE"/>
</dbReference>
<keyword evidence="7" id="KW-0732">Signal</keyword>
<evidence type="ECO:0000256" key="1">
    <source>
        <dbReference type="ARBA" id="ARBA00005466"/>
    </source>
</evidence>
<evidence type="ECO:0000256" key="4">
    <source>
        <dbReference type="ARBA" id="ARBA00022827"/>
    </source>
</evidence>
<name>A0ABR3ZZ46_9LECA</name>
<evidence type="ECO:0000256" key="6">
    <source>
        <dbReference type="PROSITE-ProRule" id="PRU00261"/>
    </source>
</evidence>
<dbReference type="Pfam" id="PF08031">
    <property type="entry name" value="BBE"/>
    <property type="match status" value="1"/>
</dbReference>
<dbReference type="Pfam" id="PF00187">
    <property type="entry name" value="Chitin_bind_1"/>
    <property type="match status" value="1"/>
</dbReference>
<dbReference type="Proteomes" id="UP001590950">
    <property type="component" value="Unassembled WGS sequence"/>
</dbReference>
<dbReference type="PROSITE" id="PS00862">
    <property type="entry name" value="OX2_COVAL_FAD"/>
    <property type="match status" value="1"/>
</dbReference>
<dbReference type="InterPro" id="IPR036861">
    <property type="entry name" value="Endochitinase-like_sf"/>
</dbReference>
<keyword evidence="6" id="KW-1015">Disulfide bond</keyword>
<evidence type="ECO:0000256" key="5">
    <source>
        <dbReference type="ARBA" id="ARBA00023002"/>
    </source>
</evidence>
<dbReference type="SUPFAM" id="SSF57016">
    <property type="entry name" value="Plant lectins/antimicrobial peptides"/>
    <property type="match status" value="1"/>
</dbReference>
<keyword evidence="5" id="KW-0560">Oxidoreductase</keyword>
<dbReference type="Gene3D" id="3.40.462.20">
    <property type="match status" value="1"/>
</dbReference>
<reference evidence="10 11" key="1">
    <citation type="submission" date="2024-09" db="EMBL/GenBank/DDBJ databases">
        <title>Rethinking Asexuality: The Enigmatic Case of Functional Sexual Genes in Lepraria (Stereocaulaceae).</title>
        <authorList>
            <person name="Doellman M."/>
            <person name="Sun Y."/>
            <person name="Barcenas-Pena A."/>
            <person name="Lumbsch H.T."/>
            <person name="Grewe F."/>
        </authorList>
    </citation>
    <scope>NUCLEOTIDE SEQUENCE [LARGE SCALE GENOMIC DNA]</scope>
    <source>
        <strain evidence="10 11">Mercado 3170</strain>
    </source>
</reference>
<dbReference type="InterPro" id="IPR006094">
    <property type="entry name" value="Oxid_FAD_bind_N"/>
</dbReference>
<dbReference type="InterPro" id="IPR036318">
    <property type="entry name" value="FAD-bd_PCMH-like_sf"/>
</dbReference>
<dbReference type="PROSITE" id="PS00026">
    <property type="entry name" value="CHIT_BIND_I_1"/>
    <property type="match status" value="1"/>
</dbReference>
<comment type="similarity">
    <text evidence="1">Belongs to the oxygen-dependent FAD-linked oxidoreductase family.</text>
</comment>
<keyword evidence="11" id="KW-1185">Reference proteome</keyword>
<protein>
    <recommendedName>
        <fullName evidence="12">Glucooligosaccharide oxidase</fullName>
    </recommendedName>
</protein>
<gene>
    <name evidence="10" type="ORF">N7G274_009246</name>
</gene>
<dbReference type="InterPro" id="IPR001002">
    <property type="entry name" value="Chitin-bd_1"/>
</dbReference>
<proteinExistence type="inferred from homology"/>
<comment type="caution">
    <text evidence="6">Lacks conserved residue(s) required for the propagation of feature annotation.</text>
</comment>
<feature type="disulfide bond" evidence="6">
    <location>
        <begin position="56"/>
        <end position="70"/>
    </location>
</feature>
<evidence type="ECO:0000313" key="10">
    <source>
        <dbReference type="EMBL" id="KAL2038026.1"/>
    </source>
</evidence>
<dbReference type="EMBL" id="JBEFKJ010000035">
    <property type="protein sequence ID" value="KAL2038026.1"/>
    <property type="molecule type" value="Genomic_DNA"/>
</dbReference>